<protein>
    <recommendedName>
        <fullName evidence="2">Hydrophobin</fullName>
    </recommendedName>
</protein>
<evidence type="ECO:0000313" key="8">
    <source>
        <dbReference type="Proteomes" id="UP000465220"/>
    </source>
</evidence>
<feature type="chain" id="PRO_5044522545" description="Hydrophobin" evidence="2">
    <location>
        <begin position="19"/>
        <end position="192"/>
    </location>
</feature>
<keyword evidence="2" id="KW-0134">Cell wall</keyword>
<evidence type="ECO:0000256" key="1">
    <source>
        <dbReference type="ARBA" id="ARBA00023157"/>
    </source>
</evidence>
<keyword evidence="8" id="KW-1185">Reference proteome</keyword>
<evidence type="ECO:0000313" key="6">
    <source>
        <dbReference type="EMBL" id="KAF4200069.1"/>
    </source>
</evidence>
<comment type="similarity">
    <text evidence="2">Belongs to the fungal hydrophobin family.</text>
</comment>
<keyword evidence="2" id="KW-0732">Signal</keyword>
<dbReference type="EMBL" id="JAAAPU010000237">
    <property type="protein sequence ID" value="KAF4200069.1"/>
    <property type="molecule type" value="Genomic_DNA"/>
</dbReference>
<name>A0AAN4PRD2_ASPLE</name>
<keyword evidence="1 2" id="KW-1015">Disulfide bond</keyword>
<organism evidence="4 7">
    <name type="scientific">Aspergillus lentulus</name>
    <dbReference type="NCBI Taxonomy" id="293939"/>
    <lineage>
        <taxon>Eukaryota</taxon>
        <taxon>Fungi</taxon>
        <taxon>Dikarya</taxon>
        <taxon>Ascomycota</taxon>
        <taxon>Pezizomycotina</taxon>
        <taxon>Eurotiomycetes</taxon>
        <taxon>Eurotiomycetidae</taxon>
        <taxon>Eurotiales</taxon>
        <taxon>Aspergillaceae</taxon>
        <taxon>Aspergillus</taxon>
        <taxon>Aspergillus subgen. Fumigati</taxon>
    </lineage>
</organism>
<evidence type="ECO:0000313" key="4">
    <source>
        <dbReference type="EMBL" id="GAQ08921.1"/>
    </source>
</evidence>
<keyword evidence="2" id="KW-0964">Secreted</keyword>
<dbReference type="EMBL" id="BLKI01000133">
    <property type="protein sequence ID" value="GFF94118.1"/>
    <property type="molecule type" value="Genomic_DNA"/>
</dbReference>
<gene>
    <name evidence="4" type="ORF">ALT_6242</name>
    <name evidence="6" type="ORF">CNMCM8927_004021</name>
    <name evidence="5" type="ORF">IFM60648_10310</name>
</gene>
<evidence type="ECO:0000256" key="3">
    <source>
        <dbReference type="SAM" id="MobiDB-lite"/>
    </source>
</evidence>
<reference evidence="4 7" key="1">
    <citation type="submission" date="2015-11" db="EMBL/GenBank/DDBJ databases">
        <title>Aspergillus lentulus strain IFM 54703T.</title>
        <authorList>
            <person name="Kusuya Y."/>
            <person name="Sakai K."/>
            <person name="Kamei K."/>
            <person name="Takahashi H."/>
            <person name="Yaguchi T."/>
        </authorList>
    </citation>
    <scope>NUCLEOTIDE SEQUENCE [LARGE SCALE GENOMIC DNA]</scope>
    <source>
        <strain evidence="4 7">IFM 54703</strain>
    </source>
</reference>
<comment type="caution">
    <text evidence="4">The sequence shown here is derived from an EMBL/GenBank/DDBJ whole genome shotgun (WGS) entry which is preliminary data.</text>
</comment>
<dbReference type="Pfam" id="PF01185">
    <property type="entry name" value="Hydrophobin"/>
    <property type="match status" value="1"/>
</dbReference>
<reference evidence="6" key="2">
    <citation type="journal article" date="2020" name="bioRxiv">
        <title>Genomic and phenotypic heterogeneity of clinical isolates of the human pathogens Aspergillus fumigatus, Aspergillus lentulus and Aspergillus fumigatiaffinis.</title>
        <authorList>
            <person name="dos Santos R.A.C."/>
            <person name="Steenwyk J.L."/>
            <person name="Rivero-Menendez O."/>
            <person name="Mead M.E."/>
            <person name="Silva L.P."/>
            <person name="Bastos R.W."/>
            <person name="Alastruey-Izquierdo A."/>
            <person name="Goldman G.H."/>
            <person name="Rokas A."/>
        </authorList>
    </citation>
    <scope>NUCLEOTIDE SEQUENCE</scope>
    <source>
        <strain evidence="6">CNM-CM8927</strain>
    </source>
</reference>
<dbReference type="Proteomes" id="UP000465220">
    <property type="component" value="Unassembled WGS sequence"/>
</dbReference>
<comment type="subcellular location">
    <subcellularLocation>
        <location evidence="2">Secreted</location>
        <location evidence="2">Cell wall</location>
    </subcellularLocation>
</comment>
<dbReference type="InterPro" id="IPR001338">
    <property type="entry name" value="Class_I_Hydrophobin"/>
</dbReference>
<reference evidence="6" key="4">
    <citation type="submission" date="2020-04" db="EMBL/GenBank/DDBJ databases">
        <authorList>
            <person name="Santos R.A.C."/>
            <person name="Steenwyk J.L."/>
            <person name="Rivero-Menendez O."/>
            <person name="Mead M.E."/>
            <person name="Silva L.P."/>
            <person name="Bastos R.W."/>
            <person name="Alastruey-Izquierdo A."/>
            <person name="Goldman G.H."/>
            <person name="Rokas A."/>
        </authorList>
    </citation>
    <scope>NUCLEOTIDE SEQUENCE</scope>
    <source>
        <strain evidence="6">CNM-CM8927</strain>
    </source>
</reference>
<feature type="region of interest" description="Disordered" evidence="3">
    <location>
        <begin position="163"/>
        <end position="192"/>
    </location>
</feature>
<feature type="signal peptide" evidence="2">
    <location>
        <begin position="1"/>
        <end position="18"/>
    </location>
</feature>
<feature type="region of interest" description="Disordered" evidence="3">
    <location>
        <begin position="26"/>
        <end position="47"/>
    </location>
</feature>
<dbReference type="EMBL" id="BCLY01000012">
    <property type="protein sequence ID" value="GAQ08921.1"/>
    <property type="molecule type" value="Genomic_DNA"/>
</dbReference>
<dbReference type="GO" id="GO:0005199">
    <property type="term" value="F:structural constituent of cell wall"/>
    <property type="evidence" value="ECO:0007669"/>
    <property type="project" value="InterPro"/>
</dbReference>
<dbReference type="Proteomes" id="UP000051487">
    <property type="component" value="Unassembled WGS sequence"/>
</dbReference>
<sequence length="192" mass="19929">MRPLTILCALSALSTTLAVPFSHASNSTSASKSTPSSTGSASLPTPTVTGPNSCPANKFKQCCTTLSQVGDDLLKPLGMIVPLVGAIELSSIVGLSCEKMRDAAPETDCANAVMCCDSSAVGGGDLMQTSCQDFALAKKHEREAIERQQRRLLEYQRMIMSQSATPSPTPVGVGLMGSSSSRASATAMPTRV</sequence>
<dbReference type="AlphaFoldDB" id="A0AAN4PRD2"/>
<evidence type="ECO:0000313" key="5">
    <source>
        <dbReference type="EMBL" id="GFF94118.1"/>
    </source>
</evidence>
<accession>A0AAN4PRD2</accession>
<proteinExistence type="inferred from homology"/>
<evidence type="ECO:0000313" key="7">
    <source>
        <dbReference type="Proteomes" id="UP000051487"/>
    </source>
</evidence>
<dbReference type="GO" id="GO:0009277">
    <property type="term" value="C:fungal-type cell wall"/>
    <property type="evidence" value="ECO:0007669"/>
    <property type="project" value="InterPro"/>
</dbReference>
<dbReference type="Proteomes" id="UP000649114">
    <property type="component" value="Unassembled WGS sequence"/>
</dbReference>
<reference evidence="5 8" key="3">
    <citation type="submission" date="2020-01" db="EMBL/GenBank/DDBJ databases">
        <title>Draft genome sequence of Aspergillus lentulus IFM 60648.</title>
        <authorList>
            <person name="Takahashi H."/>
            <person name="Yaguchi T."/>
        </authorList>
    </citation>
    <scope>NUCLEOTIDE SEQUENCE [LARGE SCALE GENOMIC DNA]</scope>
    <source>
        <strain evidence="5 8">IFM 60648</strain>
    </source>
</reference>
<evidence type="ECO:0000256" key="2">
    <source>
        <dbReference type="RuleBase" id="RU365009"/>
    </source>
</evidence>